<accession>A0A8R1YWF5</accession>
<dbReference type="GO" id="GO:0016020">
    <property type="term" value="C:membrane"/>
    <property type="evidence" value="ECO:0007669"/>
    <property type="project" value="UniProtKB-SubCell"/>
</dbReference>
<evidence type="ECO:0000256" key="3">
    <source>
        <dbReference type="ARBA" id="ARBA00022692"/>
    </source>
</evidence>
<evidence type="ECO:0000256" key="5">
    <source>
        <dbReference type="ARBA" id="ARBA00023136"/>
    </source>
</evidence>
<reference evidence="7" key="1">
    <citation type="journal article" date="2008" name="Nat. Genet.">
        <title>The Pristionchus pacificus genome provides a unique perspective on nematode lifestyle and parasitism.</title>
        <authorList>
            <person name="Dieterich C."/>
            <person name="Clifton S.W."/>
            <person name="Schuster L.N."/>
            <person name="Chinwalla A."/>
            <person name="Delehaunty K."/>
            <person name="Dinkelacker I."/>
            <person name="Fulton L."/>
            <person name="Fulton R."/>
            <person name="Godfrey J."/>
            <person name="Minx P."/>
            <person name="Mitreva M."/>
            <person name="Roeseler W."/>
            <person name="Tian H."/>
            <person name="Witte H."/>
            <person name="Yang S.P."/>
            <person name="Wilson R.K."/>
            <person name="Sommer R.J."/>
        </authorList>
    </citation>
    <scope>NUCLEOTIDE SEQUENCE [LARGE SCALE GENOMIC DNA]</scope>
    <source>
        <strain evidence="7">PS312</strain>
    </source>
</reference>
<dbReference type="Proteomes" id="UP000005239">
    <property type="component" value="Unassembled WGS sequence"/>
</dbReference>
<dbReference type="AlphaFoldDB" id="A0A2A6CMJ8"/>
<evidence type="ECO:0000256" key="2">
    <source>
        <dbReference type="ARBA" id="ARBA00009166"/>
    </source>
</evidence>
<keyword evidence="3" id="KW-0812">Transmembrane</keyword>
<evidence type="ECO:0000313" key="6">
    <source>
        <dbReference type="EnsemblMetazoa" id="PPA41057.1"/>
    </source>
</evidence>
<organism evidence="6 7">
    <name type="scientific">Pristionchus pacificus</name>
    <name type="common">Parasitic nematode worm</name>
    <dbReference type="NCBI Taxonomy" id="54126"/>
    <lineage>
        <taxon>Eukaryota</taxon>
        <taxon>Metazoa</taxon>
        <taxon>Ecdysozoa</taxon>
        <taxon>Nematoda</taxon>
        <taxon>Chromadorea</taxon>
        <taxon>Rhabditida</taxon>
        <taxon>Rhabditina</taxon>
        <taxon>Diplogasteromorpha</taxon>
        <taxon>Diplogasteroidea</taxon>
        <taxon>Neodiplogasteridae</taxon>
        <taxon>Pristionchus</taxon>
    </lineage>
</organism>
<proteinExistence type="inferred from homology"/>
<dbReference type="PANTHER" id="PTHR22945:SF40">
    <property type="entry name" value="SERPENTINE RECEPTOR, CLASS D (DELTA)-RELATED"/>
    <property type="match status" value="1"/>
</dbReference>
<evidence type="ECO:0000313" key="7">
    <source>
        <dbReference type="Proteomes" id="UP000005239"/>
    </source>
</evidence>
<evidence type="ECO:0000256" key="4">
    <source>
        <dbReference type="ARBA" id="ARBA00022989"/>
    </source>
</evidence>
<dbReference type="EnsemblMetazoa" id="PPA41057.1">
    <property type="protein sequence ID" value="PPA41057.1"/>
    <property type="gene ID" value="WBGene00279426"/>
</dbReference>
<reference evidence="6" key="2">
    <citation type="submission" date="2022-06" db="UniProtKB">
        <authorList>
            <consortium name="EnsemblMetazoa"/>
        </authorList>
    </citation>
    <scope>IDENTIFICATION</scope>
    <source>
        <strain evidence="6">PS312</strain>
    </source>
</reference>
<comment type="subcellular location">
    <subcellularLocation>
        <location evidence="1">Membrane</location>
        <topology evidence="1">Multi-pass membrane protein</topology>
    </subcellularLocation>
</comment>
<keyword evidence="4" id="KW-1133">Transmembrane helix</keyword>
<comment type="similarity">
    <text evidence="2">Belongs to the nematode receptor-like protein srd family.</text>
</comment>
<keyword evidence="5" id="KW-0472">Membrane</keyword>
<dbReference type="Pfam" id="PF10317">
    <property type="entry name" value="7TM_GPCR_Srd"/>
    <property type="match status" value="1"/>
</dbReference>
<protein>
    <submittedName>
        <fullName evidence="6">G protein-coupled receptor</fullName>
    </submittedName>
</protein>
<evidence type="ECO:0000256" key="1">
    <source>
        <dbReference type="ARBA" id="ARBA00004141"/>
    </source>
</evidence>
<gene>
    <name evidence="6" type="primary">WBGene00279426</name>
</gene>
<name>A0A2A6CMJ8_PRIPA</name>
<dbReference type="InterPro" id="IPR050920">
    <property type="entry name" value="Nematode_rcpt-like_delta"/>
</dbReference>
<dbReference type="PANTHER" id="PTHR22945">
    <property type="entry name" value="SERPENTINE RECEPTOR, CLASS D DELTA"/>
    <property type="match status" value="1"/>
</dbReference>
<accession>A0A2A6CMJ8</accession>
<sequence>MANMILPRLSFLSIFVAFAPGLVAIFFVRRRLTKQLARIESRAERYRHQMICRSISAQIVLPLAYCAAAALWLLDVAGIVRCSVLQRGVYTVSNLFSLVSPLTNMYYIPPYRRYLCSQFSRQSSPVSPVPTGELQRICNSKY</sequence>
<keyword evidence="7" id="KW-1185">Reference proteome</keyword>
<dbReference type="InterPro" id="IPR019421">
    <property type="entry name" value="7TM_GPCR_serpentine_rcpt_Srd"/>
</dbReference>